<keyword evidence="2" id="KW-1133">Transmembrane helix</keyword>
<accession>A0A9W6T0W0</accession>
<dbReference type="EMBL" id="BSXN01001464">
    <property type="protein sequence ID" value="GME73164.1"/>
    <property type="molecule type" value="Genomic_DNA"/>
</dbReference>
<gene>
    <name evidence="4" type="ORF">Cboi02_000393000</name>
</gene>
<protein>
    <submittedName>
        <fullName evidence="4">Unnamed protein product</fullName>
    </submittedName>
</protein>
<dbReference type="InterPro" id="IPR044095">
    <property type="entry name" value="ADCK2_dom"/>
</dbReference>
<keyword evidence="2" id="KW-0472">Membrane</keyword>
<dbReference type="GO" id="GO:0005739">
    <property type="term" value="C:mitochondrion"/>
    <property type="evidence" value="ECO:0007669"/>
    <property type="project" value="TreeGrafter"/>
</dbReference>
<evidence type="ECO:0000313" key="5">
    <source>
        <dbReference type="Proteomes" id="UP001165120"/>
    </source>
</evidence>
<feature type="transmembrane region" description="Helical" evidence="2">
    <location>
        <begin position="73"/>
        <end position="91"/>
    </location>
</feature>
<keyword evidence="2" id="KW-0812">Transmembrane</keyword>
<feature type="domain" description="ABC1 atypical kinase-like" evidence="3">
    <location>
        <begin position="282"/>
        <end position="496"/>
    </location>
</feature>
<dbReference type="PANTHER" id="PTHR45890">
    <property type="entry name" value="AARF DOMAIN CONTAINING KINASE 2 (PREDICTED)"/>
    <property type="match status" value="1"/>
</dbReference>
<proteinExistence type="inferred from homology"/>
<dbReference type="InterPro" id="IPR004147">
    <property type="entry name" value="ABC1_dom"/>
</dbReference>
<dbReference type="SUPFAM" id="SSF56112">
    <property type="entry name" value="Protein kinase-like (PK-like)"/>
    <property type="match status" value="1"/>
</dbReference>
<comment type="caution">
    <text evidence="4">The sequence shown here is derived from an EMBL/GenBank/DDBJ whole genome shotgun (WGS) entry which is preliminary data.</text>
</comment>
<comment type="similarity">
    <text evidence="1">Belongs to the protein kinase superfamily. ADCK protein kinase family.</text>
</comment>
<dbReference type="AlphaFoldDB" id="A0A9W6T0W0"/>
<keyword evidence="5" id="KW-1185">Reference proteome</keyword>
<dbReference type="PANTHER" id="PTHR45890:SF1">
    <property type="entry name" value="AARF DOMAIN CONTAINING KINASE 2"/>
    <property type="match status" value="1"/>
</dbReference>
<evidence type="ECO:0000256" key="2">
    <source>
        <dbReference type="SAM" id="Phobius"/>
    </source>
</evidence>
<reference evidence="4" key="1">
    <citation type="submission" date="2023-04" db="EMBL/GenBank/DDBJ databases">
        <title>Candida boidinii NBRC 10035.</title>
        <authorList>
            <person name="Ichikawa N."/>
            <person name="Sato H."/>
            <person name="Tonouchi N."/>
        </authorList>
    </citation>
    <scope>NUCLEOTIDE SEQUENCE</scope>
    <source>
        <strain evidence="4">NBRC 10035</strain>
    </source>
</reference>
<evidence type="ECO:0000313" key="4">
    <source>
        <dbReference type="EMBL" id="GME73164.1"/>
    </source>
</evidence>
<evidence type="ECO:0000259" key="3">
    <source>
        <dbReference type="Pfam" id="PF03109"/>
    </source>
</evidence>
<dbReference type="Pfam" id="PF03109">
    <property type="entry name" value="ABC1"/>
    <property type="match status" value="1"/>
</dbReference>
<organism evidence="4 5">
    <name type="scientific">Candida boidinii</name>
    <name type="common">Yeast</name>
    <dbReference type="NCBI Taxonomy" id="5477"/>
    <lineage>
        <taxon>Eukaryota</taxon>
        <taxon>Fungi</taxon>
        <taxon>Dikarya</taxon>
        <taxon>Ascomycota</taxon>
        <taxon>Saccharomycotina</taxon>
        <taxon>Pichiomycetes</taxon>
        <taxon>Pichiales</taxon>
        <taxon>Pichiaceae</taxon>
        <taxon>Ogataea</taxon>
        <taxon>Ogataea/Candida clade</taxon>
    </lineage>
</organism>
<dbReference type="InterPro" id="IPR052402">
    <property type="entry name" value="ADCK_kinase"/>
</dbReference>
<dbReference type="InterPro" id="IPR011009">
    <property type="entry name" value="Kinase-like_dom_sf"/>
</dbReference>
<dbReference type="CDD" id="cd13971">
    <property type="entry name" value="ADCK2-like"/>
    <property type="match status" value="1"/>
</dbReference>
<sequence>MMRRIRFPSADILKPIKPNIISHSVLKPHAVKISPLSITNPNFKRSFNSSSSSLASPESAQYSSWKGKHHKRYMYGALTLSAGIACISIFFHGDKILNESPLAKYKSNHGLDEDELRLKSLQPKIKITNEQSATTLSHKNTLEADPNEETFEMGLYVSSQRQLEEEEKSIRKKKTESGNKFLQIYYRISYFLIDKVFEPIITVGRFIELTVIFLPILLLCPISYFGKKNHEKSGERSGTLIWFKYIRISAELAGASFIKLGQWAASRTDIFPEELCNELGELHSNAKPHSFKATKKMIELTLDGVPFDQVFEEFDTKPVGCGAIAQVHLAKLTKQYRDENNLREEDYVAVKVVHPKVEIKINRDLKIMNFFANLIDYIPTMEWLSLPQEVLNFSILMKLQLDLRIEGYNLLKFQEKFKGRSNVKFPKPFKTFSGRKVLIEERINGLSMSKLLEMKQTFGKGISKETSDILIDGFLKMLILDNFIHSDLHAGNIFIRFGKNTRPKNGNNERSLFTKIDGFGNGEFNDEDNDKILEQLKDPKVYNDSNEFLKFFNKLSEDGYHPQVCLIDVGLITELDNDNRVNFIGLFNALSEFDGYKAGELMVERSKTPESAINKELFALKVEKLVDRVKERTFTLGSFSIGDLLDQMLGMVRQHHVRMEGDFVSVIVAILLLEGIGRQLDPDLDLFARFVYGWNFGFPTF</sequence>
<dbReference type="Proteomes" id="UP001165120">
    <property type="component" value="Unassembled WGS sequence"/>
</dbReference>
<name>A0A9W6T0W0_CANBO</name>
<evidence type="ECO:0000256" key="1">
    <source>
        <dbReference type="ARBA" id="ARBA00009670"/>
    </source>
</evidence>